<protein>
    <submittedName>
        <fullName evidence="1">Uncharacterized protein</fullName>
    </submittedName>
</protein>
<accession>A0A090T2A3</accession>
<keyword evidence="2" id="KW-1185">Reference proteome</keyword>
<gene>
    <name evidence="1" type="ORF">JCM19240_979</name>
</gene>
<organism evidence="1 2">
    <name type="scientific">Vibrio maritimus</name>
    <dbReference type="NCBI Taxonomy" id="990268"/>
    <lineage>
        <taxon>Bacteria</taxon>
        <taxon>Pseudomonadati</taxon>
        <taxon>Pseudomonadota</taxon>
        <taxon>Gammaproteobacteria</taxon>
        <taxon>Vibrionales</taxon>
        <taxon>Vibrionaceae</taxon>
        <taxon>Vibrio</taxon>
    </lineage>
</organism>
<dbReference type="Proteomes" id="UP000029224">
    <property type="component" value="Unassembled WGS sequence"/>
</dbReference>
<dbReference type="AlphaFoldDB" id="A0A090T2A3"/>
<name>A0A090T2A3_9VIBR</name>
<reference evidence="1 2" key="2">
    <citation type="submission" date="2014-09" db="EMBL/GenBank/DDBJ databases">
        <authorList>
            <consortium name="NBRP consortium"/>
            <person name="Sawabe T."/>
            <person name="Meirelles P."/>
            <person name="Nakanishi M."/>
            <person name="Sayaka M."/>
            <person name="Hattori M."/>
            <person name="Ohkuma M."/>
        </authorList>
    </citation>
    <scope>NUCLEOTIDE SEQUENCE [LARGE SCALE GENOMIC DNA]</scope>
    <source>
        <strain evidence="1 2">JCM 19240</strain>
    </source>
</reference>
<evidence type="ECO:0000313" key="1">
    <source>
        <dbReference type="EMBL" id="GAL34071.1"/>
    </source>
</evidence>
<dbReference type="EMBL" id="BBMT01000004">
    <property type="protein sequence ID" value="GAL34071.1"/>
    <property type="molecule type" value="Genomic_DNA"/>
</dbReference>
<sequence length="38" mass="4537">MAGFFVFCFPVMTHIETKLRDIMLERTFVSEIPKLIEF</sequence>
<comment type="caution">
    <text evidence="1">The sequence shown here is derived from an EMBL/GenBank/DDBJ whole genome shotgun (WGS) entry which is preliminary data.</text>
</comment>
<evidence type="ECO:0000313" key="2">
    <source>
        <dbReference type="Proteomes" id="UP000029224"/>
    </source>
</evidence>
<reference evidence="1 2" key="1">
    <citation type="submission" date="2014-09" db="EMBL/GenBank/DDBJ databases">
        <title>Vibrio maritimus JCM 19240. (C210) whole genome shotgun sequence.</title>
        <authorList>
            <person name="Sawabe T."/>
            <person name="Meirelles P."/>
            <person name="Nakanishi M."/>
            <person name="Sayaka M."/>
            <person name="Hattori M."/>
            <person name="Ohkuma M."/>
        </authorList>
    </citation>
    <scope>NUCLEOTIDE SEQUENCE [LARGE SCALE GENOMIC DNA]</scope>
    <source>
        <strain evidence="1 2">JCM 19240</strain>
    </source>
</reference>
<proteinExistence type="predicted"/>